<dbReference type="Proteomes" id="UP000039865">
    <property type="component" value="Unassembled WGS sequence"/>
</dbReference>
<feature type="transmembrane region" description="Helical" evidence="2">
    <location>
        <begin position="209"/>
        <end position="235"/>
    </location>
</feature>
<accession>A0A078B381</accession>
<proteinExistence type="predicted"/>
<organism evidence="3 4">
    <name type="scientific">Stylonychia lemnae</name>
    <name type="common">Ciliate</name>
    <dbReference type="NCBI Taxonomy" id="5949"/>
    <lineage>
        <taxon>Eukaryota</taxon>
        <taxon>Sar</taxon>
        <taxon>Alveolata</taxon>
        <taxon>Ciliophora</taxon>
        <taxon>Intramacronucleata</taxon>
        <taxon>Spirotrichea</taxon>
        <taxon>Stichotrichia</taxon>
        <taxon>Sporadotrichida</taxon>
        <taxon>Oxytrichidae</taxon>
        <taxon>Stylonychinae</taxon>
        <taxon>Stylonychia</taxon>
    </lineage>
</organism>
<dbReference type="InParanoid" id="A0A078B381"/>
<feature type="transmembrane region" description="Helical" evidence="2">
    <location>
        <begin position="363"/>
        <end position="383"/>
    </location>
</feature>
<feature type="transmembrane region" description="Helical" evidence="2">
    <location>
        <begin position="325"/>
        <end position="342"/>
    </location>
</feature>
<evidence type="ECO:0008006" key="5">
    <source>
        <dbReference type="Google" id="ProtNLM"/>
    </source>
</evidence>
<feature type="transmembrane region" description="Helical" evidence="2">
    <location>
        <begin position="12"/>
        <end position="29"/>
    </location>
</feature>
<dbReference type="AlphaFoldDB" id="A0A078B381"/>
<evidence type="ECO:0000256" key="1">
    <source>
        <dbReference type="SAM" id="MobiDB-lite"/>
    </source>
</evidence>
<reference evidence="3 4" key="1">
    <citation type="submission" date="2014-06" db="EMBL/GenBank/DDBJ databases">
        <authorList>
            <person name="Swart Estienne"/>
        </authorList>
    </citation>
    <scope>NUCLEOTIDE SEQUENCE [LARGE SCALE GENOMIC DNA]</scope>
    <source>
        <strain evidence="3 4">130c</strain>
    </source>
</reference>
<dbReference type="EMBL" id="CCKQ01016083">
    <property type="protein sequence ID" value="CDW87953.1"/>
    <property type="molecule type" value="Genomic_DNA"/>
</dbReference>
<feature type="transmembrane region" description="Helical" evidence="2">
    <location>
        <begin position="255"/>
        <end position="278"/>
    </location>
</feature>
<keyword evidence="4" id="KW-1185">Reference proteome</keyword>
<name>A0A078B381_STYLE</name>
<keyword evidence="2" id="KW-1133">Transmembrane helix</keyword>
<evidence type="ECO:0000313" key="4">
    <source>
        <dbReference type="Proteomes" id="UP000039865"/>
    </source>
</evidence>
<keyword evidence="2" id="KW-0812">Transmembrane</keyword>
<sequence>MLALRMNQYLQLGVWCLIYTFILMILSYFKKGTAAALPQKSSNGSASQNVVNSGYTTSYQQHSSSAEERKYMQQQLMQFNQQSRLYDEDQKDQSSSSNLRLREQNQESSSSDDNQINKQPVQSHQQDQQYQQSQVYEQNEKQNSRMQSSNTSSKIVNKSNGNSDFIAEKKKGKRQKNASNLKTSNQQNQNQQPGIEIQNKIKKQGQFQIVSVCINLKLHILSLICSVLNVAAQLILATELDTALSRNVNPQNQDFSDYVLCWMLVNSFNMIILVFAFVHQFIILPDFYSNKKQPEENIASGIYLLFIAMIVNILANLIVESSRSSLKMILLANSLIGLRFLIIKVYKNTLEIQQRGIRPSNHFISLLNLWGEFFIFILIWSVMNFSYLNDHPMIDDSSNKLKLFSIQDISDFGISFIYVLSIIAFNASLSKQTYYSFAAQYVMQPALVFGLMLFYYNFFSLRNMVMIVAFAISVAILRLLCNDCLVYMKKQYREKTHKTKIYGKRFQEDQYERLLPTPYASGVQDPNYNTDNSLSDPQIKGTQFKYLATRQINQIRSNFEYYIVENEVSLLLKKRACLDLHYKFNSIQHYSLKFYSVNSMDLSQSQDTNLYQDRQDEQRIFLKAIENYQRKLYQ</sequence>
<feature type="compositionally biased region" description="Polar residues" evidence="1">
    <location>
        <begin position="177"/>
        <end position="193"/>
    </location>
</feature>
<feature type="region of interest" description="Disordered" evidence="1">
    <location>
        <begin position="84"/>
        <end position="193"/>
    </location>
</feature>
<feature type="transmembrane region" description="Helical" evidence="2">
    <location>
        <begin position="464"/>
        <end position="488"/>
    </location>
</feature>
<gene>
    <name evidence="3" type="primary">Contig19631.g20813</name>
    <name evidence="3" type="ORF">STYLEM_17068</name>
</gene>
<feature type="transmembrane region" description="Helical" evidence="2">
    <location>
        <begin position="298"/>
        <end position="319"/>
    </location>
</feature>
<protein>
    <recommendedName>
        <fullName evidence="5">Transmembrane protein</fullName>
    </recommendedName>
</protein>
<feature type="transmembrane region" description="Helical" evidence="2">
    <location>
        <begin position="403"/>
        <end position="425"/>
    </location>
</feature>
<evidence type="ECO:0000313" key="3">
    <source>
        <dbReference type="EMBL" id="CDW87953.1"/>
    </source>
</evidence>
<keyword evidence="2" id="KW-0472">Membrane</keyword>
<feature type="compositionally biased region" description="Polar residues" evidence="1">
    <location>
        <begin position="144"/>
        <end position="163"/>
    </location>
</feature>
<feature type="compositionally biased region" description="Low complexity" evidence="1">
    <location>
        <begin position="106"/>
        <end position="137"/>
    </location>
</feature>
<evidence type="ECO:0000256" key="2">
    <source>
        <dbReference type="SAM" id="Phobius"/>
    </source>
</evidence>
<feature type="transmembrane region" description="Helical" evidence="2">
    <location>
        <begin position="437"/>
        <end position="458"/>
    </location>
</feature>